<feature type="region of interest" description="Disordered" evidence="2">
    <location>
        <begin position="40"/>
        <end position="116"/>
    </location>
</feature>
<keyword evidence="5" id="KW-1185">Reference proteome</keyword>
<keyword evidence="1" id="KW-0195">Cyclin</keyword>
<dbReference type="Gene3D" id="1.10.472.10">
    <property type="entry name" value="Cyclin-like"/>
    <property type="match status" value="2"/>
</dbReference>
<sequence length="493" mass="54680">MNSNSNSYPSHHPYNHRIEYYSRLQHSNYQTRQDYLIESQSNKPTYPNTSHQSCNPSTQEQFSLDNEGRMLPPQPPSYASNGAYPTSTRVSTYKPNPPLDHSQFPPPPPPPPQPPQACSVIKTYRPYFSLVEVEQMVRIQSGKIPPARIESTRQQACIFMDKVGTRLGFPRRTIASAQLLYHRFHLFFPFGSFNPHDVSISALMLASKMEDTLKKLREIQMTAWVVRNIQDGGSGQSEPEPATIEAEKGKLVGIERLLLETVCFDFGSGRLAGGKDLFGYVVAIGRHLKASTTLIHLGFRLAVDSYRTLVALTYPPHVIALACLYLASFFDSDHPNYSFSSSSTNVEGVEPRFEPGWIDPFEADQVDIEDICHAILDLFISLAPPLKSHQSPTSPSDAQPRRVASLGTAPASVAPCPSTSELTKLKIALRARSNERMEADDDMGDMNQPGTKRPKLLAGLKSQPDSQDSQLEGTQVLGRDDVTVRFIFGGSGL</sequence>
<dbReference type="GO" id="GO:0006357">
    <property type="term" value="P:regulation of transcription by RNA polymerase II"/>
    <property type="evidence" value="ECO:0007669"/>
    <property type="project" value="InterPro"/>
</dbReference>
<dbReference type="Pfam" id="PF00134">
    <property type="entry name" value="Cyclin_N"/>
    <property type="match status" value="1"/>
</dbReference>
<dbReference type="SMART" id="SM00385">
    <property type="entry name" value="CYCLIN"/>
    <property type="match status" value="2"/>
</dbReference>
<feature type="region of interest" description="Disordered" evidence="2">
    <location>
        <begin position="389"/>
        <end position="417"/>
    </location>
</feature>
<dbReference type="EMBL" id="MU167225">
    <property type="protein sequence ID" value="KAG0149695.1"/>
    <property type="molecule type" value="Genomic_DNA"/>
</dbReference>
<feature type="domain" description="Cyclin-like" evidence="3">
    <location>
        <begin position="279"/>
        <end position="377"/>
    </location>
</feature>
<feature type="compositionally biased region" description="Pro residues" evidence="2">
    <location>
        <begin position="104"/>
        <end position="115"/>
    </location>
</feature>
<gene>
    <name evidence="4" type="ORF">CROQUDRAFT_653249</name>
</gene>
<dbReference type="InterPro" id="IPR036915">
    <property type="entry name" value="Cyclin-like_sf"/>
</dbReference>
<dbReference type="Proteomes" id="UP000886653">
    <property type="component" value="Unassembled WGS sequence"/>
</dbReference>
<name>A0A9P6TFF7_9BASI</name>
<comment type="similarity">
    <text evidence="1">Belongs to the cyclin family.</text>
</comment>
<proteinExistence type="inferred from homology"/>
<accession>A0A9P6TFF7</accession>
<dbReference type="GO" id="GO:0016538">
    <property type="term" value="F:cyclin-dependent protein serine/threonine kinase regulator activity"/>
    <property type="evidence" value="ECO:0007669"/>
    <property type="project" value="InterPro"/>
</dbReference>
<dbReference type="AlphaFoldDB" id="A0A9P6TFF7"/>
<comment type="caution">
    <text evidence="4">The sequence shown here is derived from an EMBL/GenBank/DDBJ whole genome shotgun (WGS) entry which is preliminary data.</text>
</comment>
<evidence type="ECO:0000313" key="5">
    <source>
        <dbReference type="Proteomes" id="UP000886653"/>
    </source>
</evidence>
<dbReference type="InterPro" id="IPR043198">
    <property type="entry name" value="Cyclin/Ssn8"/>
</dbReference>
<evidence type="ECO:0000259" key="3">
    <source>
        <dbReference type="SMART" id="SM00385"/>
    </source>
</evidence>
<evidence type="ECO:0000256" key="2">
    <source>
        <dbReference type="SAM" id="MobiDB-lite"/>
    </source>
</evidence>
<evidence type="ECO:0000313" key="4">
    <source>
        <dbReference type="EMBL" id="KAG0149695.1"/>
    </source>
</evidence>
<dbReference type="CDD" id="cd20546">
    <property type="entry name" value="CYCLIN_SpCG1C_ScCTK2-like_rpt2"/>
    <property type="match status" value="1"/>
</dbReference>
<evidence type="ECO:0000256" key="1">
    <source>
        <dbReference type="RuleBase" id="RU000383"/>
    </source>
</evidence>
<feature type="compositionally biased region" description="Polar residues" evidence="2">
    <location>
        <begin position="77"/>
        <end position="94"/>
    </location>
</feature>
<protein>
    <recommendedName>
        <fullName evidence="3">Cyclin-like domain-containing protein</fullName>
    </recommendedName>
</protein>
<feature type="compositionally biased region" description="Polar residues" evidence="2">
    <location>
        <begin position="40"/>
        <end position="64"/>
    </location>
</feature>
<reference evidence="4" key="1">
    <citation type="submission" date="2013-11" db="EMBL/GenBank/DDBJ databases">
        <title>Genome sequence of the fusiform rust pathogen reveals effectors for host alternation and coevolution with pine.</title>
        <authorList>
            <consortium name="DOE Joint Genome Institute"/>
            <person name="Smith K."/>
            <person name="Pendleton A."/>
            <person name="Kubisiak T."/>
            <person name="Anderson C."/>
            <person name="Salamov A."/>
            <person name="Aerts A."/>
            <person name="Riley R."/>
            <person name="Clum A."/>
            <person name="Lindquist E."/>
            <person name="Ence D."/>
            <person name="Campbell M."/>
            <person name="Kronenberg Z."/>
            <person name="Feau N."/>
            <person name="Dhillon B."/>
            <person name="Hamelin R."/>
            <person name="Burleigh J."/>
            <person name="Smith J."/>
            <person name="Yandell M."/>
            <person name="Nelson C."/>
            <person name="Grigoriev I."/>
            <person name="Davis J."/>
        </authorList>
    </citation>
    <scope>NUCLEOTIDE SEQUENCE</scope>
    <source>
        <strain evidence="4">G11</strain>
    </source>
</reference>
<dbReference type="InterPro" id="IPR006671">
    <property type="entry name" value="Cyclin_N"/>
</dbReference>
<dbReference type="InterPro" id="IPR013763">
    <property type="entry name" value="Cyclin-like_dom"/>
</dbReference>
<dbReference type="PANTHER" id="PTHR10026">
    <property type="entry name" value="CYCLIN"/>
    <property type="match status" value="1"/>
</dbReference>
<feature type="region of interest" description="Disordered" evidence="2">
    <location>
        <begin position="433"/>
        <end position="472"/>
    </location>
</feature>
<feature type="domain" description="Cyclin-like" evidence="3">
    <location>
        <begin position="158"/>
        <end position="260"/>
    </location>
</feature>
<dbReference type="SUPFAM" id="SSF47954">
    <property type="entry name" value="Cyclin-like"/>
    <property type="match status" value="2"/>
</dbReference>
<dbReference type="FunFam" id="1.10.472.10:FF:000111">
    <property type="entry name" value="Unplaced genomic scaffold supercont1.6, whole genome shotgun sequence"/>
    <property type="match status" value="1"/>
</dbReference>
<feature type="compositionally biased region" description="Polar residues" evidence="2">
    <location>
        <begin position="463"/>
        <end position="472"/>
    </location>
</feature>
<dbReference type="OrthoDB" id="25002at2759"/>
<organism evidence="4 5">
    <name type="scientific">Cronartium quercuum f. sp. fusiforme G11</name>
    <dbReference type="NCBI Taxonomy" id="708437"/>
    <lineage>
        <taxon>Eukaryota</taxon>
        <taxon>Fungi</taxon>
        <taxon>Dikarya</taxon>
        <taxon>Basidiomycota</taxon>
        <taxon>Pucciniomycotina</taxon>
        <taxon>Pucciniomycetes</taxon>
        <taxon>Pucciniales</taxon>
        <taxon>Coleosporiaceae</taxon>
        <taxon>Cronartium</taxon>
    </lineage>
</organism>